<dbReference type="Gene3D" id="3.40.50.720">
    <property type="entry name" value="NAD(P)-binding Rossmann-like Domain"/>
    <property type="match status" value="1"/>
</dbReference>
<dbReference type="PANTHER" id="PTHR48075">
    <property type="entry name" value="3-HYDROXYACYL-COA DEHYDROGENASE FAMILY PROTEIN"/>
    <property type="match status" value="1"/>
</dbReference>
<gene>
    <name evidence="4" type="ORF">PENANT_c009G10755</name>
</gene>
<name>A0A1V6Q9Z6_9EURO</name>
<dbReference type="PIRSF" id="PIRSF000105">
    <property type="entry name" value="HCDH"/>
    <property type="match status" value="1"/>
</dbReference>
<evidence type="ECO:0000259" key="3">
    <source>
        <dbReference type="Pfam" id="PF02737"/>
    </source>
</evidence>
<organism evidence="4 5">
    <name type="scientific">Penicillium antarcticum</name>
    <dbReference type="NCBI Taxonomy" id="416450"/>
    <lineage>
        <taxon>Eukaryota</taxon>
        <taxon>Fungi</taxon>
        <taxon>Dikarya</taxon>
        <taxon>Ascomycota</taxon>
        <taxon>Pezizomycotina</taxon>
        <taxon>Eurotiomycetes</taxon>
        <taxon>Eurotiomycetidae</taxon>
        <taxon>Eurotiales</taxon>
        <taxon>Aspergillaceae</taxon>
        <taxon>Penicillium</taxon>
    </lineage>
</organism>
<evidence type="ECO:0000256" key="1">
    <source>
        <dbReference type="ARBA" id="ARBA00009463"/>
    </source>
</evidence>
<feature type="domain" description="3-hydroxyacyl-CoA dehydrogenase NAD binding" evidence="3">
    <location>
        <begin position="16"/>
        <end position="183"/>
    </location>
</feature>
<keyword evidence="5" id="KW-1185">Reference proteome</keyword>
<dbReference type="InterPro" id="IPR022694">
    <property type="entry name" value="3-OHacyl-CoA_DH"/>
</dbReference>
<dbReference type="Proteomes" id="UP000191672">
    <property type="component" value="Unassembled WGS sequence"/>
</dbReference>
<evidence type="ECO:0000256" key="2">
    <source>
        <dbReference type="PIRSR" id="PIRSR000105-1"/>
    </source>
</evidence>
<dbReference type="EMBL" id="MDYN01000009">
    <property type="protein sequence ID" value="OQD85792.1"/>
    <property type="molecule type" value="Genomic_DNA"/>
</dbReference>
<evidence type="ECO:0000313" key="4">
    <source>
        <dbReference type="EMBL" id="OQD85792.1"/>
    </source>
</evidence>
<dbReference type="OrthoDB" id="5958943at2759"/>
<dbReference type="SUPFAM" id="SSF51735">
    <property type="entry name" value="NAD(P)-binding Rossmann-fold domains"/>
    <property type="match status" value="1"/>
</dbReference>
<proteinExistence type="inferred from homology"/>
<dbReference type="GO" id="GO:0070403">
    <property type="term" value="F:NAD+ binding"/>
    <property type="evidence" value="ECO:0007669"/>
    <property type="project" value="InterPro"/>
</dbReference>
<dbReference type="Pfam" id="PF02737">
    <property type="entry name" value="3HCDH_N"/>
    <property type="match status" value="1"/>
</dbReference>
<dbReference type="AlphaFoldDB" id="A0A1V6Q9Z6"/>
<dbReference type="Gene3D" id="1.10.1040.10">
    <property type="entry name" value="N-(1-d-carboxylethyl)-l-norvaline Dehydrogenase, domain 2"/>
    <property type="match status" value="1"/>
</dbReference>
<dbReference type="InterPro" id="IPR006176">
    <property type="entry name" value="3-OHacyl-CoA_DH_NAD-bd"/>
</dbReference>
<comment type="similarity">
    <text evidence="1">Belongs to the 3-hydroxyacyl-CoA dehydrogenase family.</text>
</comment>
<reference evidence="5" key="1">
    <citation type="journal article" date="2017" name="Nat. Microbiol.">
        <title>Global analysis of biosynthetic gene clusters reveals vast potential of secondary metabolite production in Penicillium species.</title>
        <authorList>
            <person name="Nielsen J.C."/>
            <person name="Grijseels S."/>
            <person name="Prigent S."/>
            <person name="Ji B."/>
            <person name="Dainat J."/>
            <person name="Nielsen K.F."/>
            <person name="Frisvad J.C."/>
            <person name="Workman M."/>
            <person name="Nielsen J."/>
        </authorList>
    </citation>
    <scope>NUCLEOTIDE SEQUENCE [LARGE SCALE GENOMIC DNA]</scope>
    <source>
        <strain evidence="5">IBT 31811</strain>
    </source>
</reference>
<dbReference type="InterPro" id="IPR036291">
    <property type="entry name" value="NAD(P)-bd_dom_sf"/>
</dbReference>
<protein>
    <recommendedName>
        <fullName evidence="3">3-hydroxyacyl-CoA dehydrogenase NAD binding domain-containing protein</fullName>
    </recommendedName>
</protein>
<dbReference type="SUPFAM" id="SSF48179">
    <property type="entry name" value="6-phosphogluconate dehydrogenase C-terminal domain-like"/>
    <property type="match status" value="1"/>
</dbReference>
<comment type="caution">
    <text evidence="4">The sequence shown here is derived from an EMBL/GenBank/DDBJ whole genome shotgun (WGS) entry which is preliminary data.</text>
</comment>
<feature type="site" description="Important for catalytic activity" evidence="2">
    <location>
        <position position="142"/>
    </location>
</feature>
<dbReference type="PANTHER" id="PTHR48075:SF3">
    <property type="entry name" value="3-HYDROXYACYL-COA DEHYDROGENASE"/>
    <property type="match status" value="1"/>
</dbReference>
<dbReference type="GO" id="GO:0016616">
    <property type="term" value="F:oxidoreductase activity, acting on the CH-OH group of donors, NAD or NADP as acceptor"/>
    <property type="evidence" value="ECO:0007669"/>
    <property type="project" value="InterPro"/>
</dbReference>
<dbReference type="InterPro" id="IPR008927">
    <property type="entry name" value="6-PGluconate_DH-like_C_sf"/>
</dbReference>
<dbReference type="STRING" id="416450.A0A1V6Q9Z6"/>
<sequence length="281" mass="30699">MPSTPWTRLDTSTRAIAVIGVSVMGRRICIMWVAAEPSVILCEKPEASYDGAVDYINNKGAQAGKLGAKPSELRVTASLEEAAGNAWMAIEAISEKLEIKIEILGQVDKVASDSVITRNSSSLKTSEMIVKTEKTYRICNGHYYMPPEQVYYEVMSCGHTDPDVFPFLMEKAAMAGFRPVYAKVDSTGLVFNRIWASIKWEVLLVLAEGFSDGQTGDEMFKGWFKAVKGSCQTMNTVGLDTVYNIEVIFVQQRGLDPTAGGWLNYVDKGNLGVKGGKGLLG</sequence>
<dbReference type="InterPro" id="IPR013328">
    <property type="entry name" value="6PGD_dom2"/>
</dbReference>
<accession>A0A1V6Q9Z6</accession>
<dbReference type="GO" id="GO:0006631">
    <property type="term" value="P:fatty acid metabolic process"/>
    <property type="evidence" value="ECO:0007669"/>
    <property type="project" value="InterPro"/>
</dbReference>
<evidence type="ECO:0000313" key="5">
    <source>
        <dbReference type="Proteomes" id="UP000191672"/>
    </source>
</evidence>